<evidence type="ECO:0000313" key="13">
    <source>
        <dbReference type="Proteomes" id="UP000030755"/>
    </source>
</evidence>
<dbReference type="GO" id="GO:1990726">
    <property type="term" value="C:Lsm1-7-Pat1 complex"/>
    <property type="evidence" value="ECO:0007669"/>
    <property type="project" value="EnsemblFungi"/>
</dbReference>
<dbReference type="GO" id="GO:0005689">
    <property type="term" value="C:U12-type spliceosomal complex"/>
    <property type="evidence" value="ECO:0007669"/>
    <property type="project" value="TreeGrafter"/>
</dbReference>
<keyword evidence="4" id="KW-0747">Spliceosome</keyword>
<evidence type="ECO:0000313" key="14">
    <source>
        <dbReference type="Proteomes" id="UP000281549"/>
    </source>
</evidence>
<dbReference type="HOGENOM" id="CLU_076902_3_1_1"/>
<dbReference type="PROSITE" id="PS52002">
    <property type="entry name" value="SM"/>
    <property type="match status" value="1"/>
</dbReference>
<evidence type="ECO:0000256" key="6">
    <source>
        <dbReference type="ARBA" id="ARBA00023187"/>
    </source>
</evidence>
<dbReference type="GO" id="GO:0000398">
    <property type="term" value="P:mRNA splicing, via spliceosome"/>
    <property type="evidence" value="ECO:0007669"/>
    <property type="project" value="EnsemblFungi"/>
</dbReference>
<dbReference type="AlphaFoldDB" id="A0A075AMZ1"/>
<keyword evidence="3" id="KW-0507">mRNA processing</keyword>
<evidence type="ECO:0000256" key="3">
    <source>
        <dbReference type="ARBA" id="ARBA00022664"/>
    </source>
</evidence>
<evidence type="ECO:0000259" key="10">
    <source>
        <dbReference type="PROSITE" id="PS52002"/>
    </source>
</evidence>
<accession>A0A075AMZ1</accession>
<evidence type="ECO:0000256" key="7">
    <source>
        <dbReference type="ARBA" id="ARBA00023242"/>
    </source>
</evidence>
<evidence type="ECO:0000256" key="2">
    <source>
        <dbReference type="ARBA" id="ARBA00006850"/>
    </source>
</evidence>
<dbReference type="GO" id="GO:0046540">
    <property type="term" value="C:U4/U6 x U5 tri-snRNP complex"/>
    <property type="evidence" value="ECO:0007669"/>
    <property type="project" value="EnsemblFungi"/>
</dbReference>
<keyword evidence="8" id="KW-0687">Ribonucleoprotein</keyword>
<evidence type="ECO:0000313" key="12">
    <source>
        <dbReference type="EMBL" id="RKP22062.1"/>
    </source>
</evidence>
<dbReference type="GO" id="GO:0071013">
    <property type="term" value="C:catalytic step 2 spliceosome"/>
    <property type="evidence" value="ECO:0007669"/>
    <property type="project" value="TreeGrafter"/>
</dbReference>
<dbReference type="GO" id="GO:0030620">
    <property type="term" value="F:U2 snRNA binding"/>
    <property type="evidence" value="ECO:0007669"/>
    <property type="project" value="EnsemblFungi"/>
</dbReference>
<dbReference type="GO" id="GO:0000290">
    <property type="term" value="P:deadenylation-dependent decapping of nuclear-transcribed mRNA"/>
    <property type="evidence" value="ECO:0007669"/>
    <property type="project" value="EnsemblFungi"/>
</dbReference>
<dbReference type="Proteomes" id="UP000030755">
    <property type="component" value="Unassembled WGS sequence"/>
</dbReference>
<dbReference type="InterPro" id="IPR017132">
    <property type="entry name" value="Lsm7"/>
</dbReference>
<dbReference type="GO" id="GO:0071004">
    <property type="term" value="C:U2-type prespliceosome"/>
    <property type="evidence" value="ECO:0007669"/>
    <property type="project" value="TreeGrafter"/>
</dbReference>
<name>A0A075AMZ1_ROZAC</name>
<dbReference type="EMBL" id="ML004911">
    <property type="protein sequence ID" value="RKP22062.1"/>
    <property type="molecule type" value="Genomic_DNA"/>
</dbReference>
<organism evidence="11 13">
    <name type="scientific">Rozella allomycis (strain CSF55)</name>
    <dbReference type="NCBI Taxonomy" id="988480"/>
    <lineage>
        <taxon>Eukaryota</taxon>
        <taxon>Fungi</taxon>
        <taxon>Fungi incertae sedis</taxon>
        <taxon>Cryptomycota</taxon>
        <taxon>Cryptomycota incertae sedis</taxon>
        <taxon>Rozella</taxon>
    </lineage>
</organism>
<dbReference type="SMART" id="SM00651">
    <property type="entry name" value="Sm"/>
    <property type="match status" value="1"/>
</dbReference>
<reference evidence="12" key="3">
    <citation type="submission" date="2018-08" db="EMBL/GenBank/DDBJ databases">
        <title>Leveraging single-cell genomics to expand the Fungal Tree of Life.</title>
        <authorList>
            <consortium name="DOE Joint Genome Institute"/>
            <person name="Ahrendt S.R."/>
            <person name="Quandt C.A."/>
            <person name="Ciobanu D."/>
            <person name="Clum A."/>
            <person name="Salamov A."/>
            <person name="Andreopoulos B."/>
            <person name="Cheng J.-F."/>
            <person name="Woyke T."/>
            <person name="Pelin A."/>
            <person name="Henrissat B."/>
            <person name="Reynolds N."/>
            <person name="Benny G.L."/>
            <person name="Smith M.E."/>
            <person name="James T.Y."/>
            <person name="Grigoriev I.V."/>
        </authorList>
    </citation>
    <scope>NUCLEOTIDE SEQUENCE</scope>
    <source>
        <strain evidence="12">CSF55</strain>
    </source>
</reference>
<dbReference type="Pfam" id="PF01423">
    <property type="entry name" value="LSM"/>
    <property type="match status" value="1"/>
</dbReference>
<dbReference type="InterPro" id="IPR044641">
    <property type="entry name" value="Lsm7/SmG-like"/>
</dbReference>
<keyword evidence="5" id="KW-0694">RNA-binding</keyword>
<dbReference type="InterPro" id="IPR001163">
    <property type="entry name" value="Sm_dom_euk/arc"/>
</dbReference>
<dbReference type="EMBL" id="KE561303">
    <property type="protein sequence ID" value="EPZ31086.1"/>
    <property type="molecule type" value="Genomic_DNA"/>
</dbReference>
<keyword evidence="13" id="KW-1185">Reference proteome</keyword>
<dbReference type="Gene3D" id="2.30.30.100">
    <property type="match status" value="1"/>
</dbReference>
<reference evidence="14" key="2">
    <citation type="journal article" date="2018" name="Nat. Microbiol.">
        <title>Leveraging single-cell genomics to expand the fungal tree of life.</title>
        <authorList>
            <person name="Ahrendt S.R."/>
            <person name="Quandt C.A."/>
            <person name="Ciobanu D."/>
            <person name="Clum A."/>
            <person name="Salamov A."/>
            <person name="Andreopoulos B."/>
            <person name="Cheng J.F."/>
            <person name="Woyke T."/>
            <person name="Pelin A."/>
            <person name="Henrissat B."/>
            <person name="Reynolds N.K."/>
            <person name="Benny G.L."/>
            <person name="Smith M.E."/>
            <person name="James T.Y."/>
            <person name="Grigoriev I.V."/>
        </authorList>
    </citation>
    <scope>NUCLEOTIDE SEQUENCE [LARGE SCALE GENOMIC DNA]</scope>
    <source>
        <strain evidence="14">CSF55</strain>
    </source>
</reference>
<keyword evidence="7" id="KW-0539">Nucleus</keyword>
<dbReference type="SUPFAM" id="SSF50182">
    <property type="entry name" value="Sm-like ribonucleoproteins"/>
    <property type="match status" value="1"/>
</dbReference>
<evidence type="ECO:0000313" key="11">
    <source>
        <dbReference type="EMBL" id="EPZ31086.1"/>
    </source>
</evidence>
<dbReference type="PIRSF" id="PIRSF037188">
    <property type="entry name" value="U6_snRNA_Lsm7"/>
    <property type="match status" value="1"/>
</dbReference>
<reference evidence="11 13" key="1">
    <citation type="journal article" date="2013" name="Curr. Biol.">
        <title>Shared signatures of parasitism and phylogenomics unite Cryptomycota and microsporidia.</title>
        <authorList>
            <person name="James T.Y."/>
            <person name="Pelin A."/>
            <person name="Bonen L."/>
            <person name="Ahrendt S."/>
            <person name="Sain D."/>
            <person name="Corradi N."/>
            <person name="Stajich J.E."/>
        </authorList>
    </citation>
    <scope>NUCLEOTIDE SEQUENCE [LARGE SCALE GENOMIC DNA]</scope>
    <source>
        <strain evidence="11 13">CSF55</strain>
        <strain evidence="11 13">CSF55</strain>
    </source>
</reference>
<dbReference type="CDD" id="cd01729">
    <property type="entry name" value="LSm7"/>
    <property type="match status" value="1"/>
</dbReference>
<comment type="subcellular location">
    <subcellularLocation>
        <location evidence="1">Nucleus</location>
    </subcellularLocation>
</comment>
<comment type="similarity">
    <text evidence="2">Belongs to the snRNP Sm proteins family.</text>
</comment>
<dbReference type="OMA" id="PFVQQEE"/>
<feature type="region of interest" description="Disordered" evidence="9">
    <location>
        <begin position="1"/>
        <end position="27"/>
    </location>
</feature>
<dbReference type="PANTHER" id="PTHR10553">
    <property type="entry name" value="SMALL NUCLEAR RIBONUCLEOPROTEIN"/>
    <property type="match status" value="1"/>
</dbReference>
<sequence>MSSGNSRGRGTGRNQGTGRKQEPQKRESILEYQKYENKMIRVKFHGGREVQGVLKGHDNLMNLVLDDTVELMRDPSDLNVITEKKRNLGLVVCRGTQIIVISPVEGMKEIPNPFQQ</sequence>
<proteinExistence type="inferred from homology"/>
<feature type="domain" description="Sm" evidence="10">
    <location>
        <begin position="27"/>
        <end position="107"/>
    </location>
</feature>
<dbReference type="OrthoDB" id="274944at2759"/>
<keyword evidence="6" id="KW-0508">mRNA splicing</keyword>
<dbReference type="GO" id="GO:0005688">
    <property type="term" value="C:U6 snRNP"/>
    <property type="evidence" value="ECO:0007669"/>
    <property type="project" value="EnsemblFungi"/>
</dbReference>
<dbReference type="GO" id="GO:0005682">
    <property type="term" value="C:U5 snRNP"/>
    <property type="evidence" value="ECO:0007669"/>
    <property type="project" value="EnsemblFungi"/>
</dbReference>
<evidence type="ECO:0000256" key="9">
    <source>
        <dbReference type="SAM" id="MobiDB-lite"/>
    </source>
</evidence>
<evidence type="ECO:0000256" key="8">
    <source>
        <dbReference type="ARBA" id="ARBA00023274"/>
    </source>
</evidence>
<dbReference type="Proteomes" id="UP000281549">
    <property type="component" value="Unassembled WGS sequence"/>
</dbReference>
<dbReference type="STRING" id="988480.A0A075AMZ1"/>
<dbReference type="GO" id="GO:0000932">
    <property type="term" value="C:P-body"/>
    <property type="evidence" value="ECO:0007669"/>
    <property type="project" value="EnsemblFungi"/>
</dbReference>
<evidence type="ECO:0000256" key="4">
    <source>
        <dbReference type="ARBA" id="ARBA00022728"/>
    </source>
</evidence>
<evidence type="ECO:0000256" key="1">
    <source>
        <dbReference type="ARBA" id="ARBA00004123"/>
    </source>
</evidence>
<dbReference type="PANTHER" id="PTHR10553:SF5">
    <property type="entry name" value="U6 SNRNA-ASSOCIATED SM-LIKE PROTEIN LSM7"/>
    <property type="match status" value="1"/>
</dbReference>
<dbReference type="GO" id="GO:0008033">
    <property type="term" value="P:tRNA processing"/>
    <property type="evidence" value="ECO:0007669"/>
    <property type="project" value="EnsemblFungi"/>
</dbReference>
<gene>
    <name evidence="11" type="ORF">O9G_005871</name>
    <name evidence="12" type="ORF">ROZALSC1DRAFT_26532</name>
</gene>
<dbReference type="GO" id="GO:0005730">
    <property type="term" value="C:nucleolus"/>
    <property type="evidence" value="ECO:0007669"/>
    <property type="project" value="EnsemblFungi"/>
</dbReference>
<evidence type="ECO:0000256" key="5">
    <source>
        <dbReference type="ARBA" id="ARBA00022884"/>
    </source>
</evidence>
<dbReference type="GO" id="GO:0030490">
    <property type="term" value="P:maturation of SSU-rRNA"/>
    <property type="evidence" value="ECO:0007669"/>
    <property type="project" value="EnsemblFungi"/>
</dbReference>
<dbReference type="InterPro" id="IPR010920">
    <property type="entry name" value="LSM_dom_sf"/>
</dbReference>
<protein>
    <submittedName>
        <fullName evidence="12">LSM7-like protein</fullName>
    </submittedName>
    <submittedName>
        <fullName evidence="11">U6 snRNA-associated Sm-like protein LSm7</fullName>
    </submittedName>
</protein>
<dbReference type="InterPro" id="IPR047575">
    <property type="entry name" value="Sm"/>
</dbReference>
<dbReference type="GO" id="GO:0005732">
    <property type="term" value="C:sno(s)RNA-containing ribonucleoprotein complex"/>
    <property type="evidence" value="ECO:0007669"/>
    <property type="project" value="EnsemblFungi"/>
</dbReference>
<dbReference type="GO" id="GO:0008266">
    <property type="term" value="F:poly(U) RNA binding"/>
    <property type="evidence" value="ECO:0007669"/>
    <property type="project" value="EnsemblFungi"/>
</dbReference>